<evidence type="ECO:0000313" key="2">
    <source>
        <dbReference type="Proteomes" id="UP000827986"/>
    </source>
</evidence>
<proteinExistence type="predicted"/>
<gene>
    <name evidence="1" type="ORF">KIL84_020498</name>
</gene>
<comment type="caution">
    <text evidence="1">The sequence shown here is derived from an EMBL/GenBank/DDBJ whole genome shotgun (WGS) entry which is preliminary data.</text>
</comment>
<protein>
    <submittedName>
        <fullName evidence="1">Uncharacterized protein</fullName>
    </submittedName>
</protein>
<dbReference type="EMBL" id="JAHDVG010000463">
    <property type="protein sequence ID" value="KAH1187749.1"/>
    <property type="molecule type" value="Genomic_DNA"/>
</dbReference>
<dbReference type="Proteomes" id="UP000827986">
    <property type="component" value="Unassembled WGS sequence"/>
</dbReference>
<keyword evidence="2" id="KW-1185">Reference proteome</keyword>
<reference evidence="1" key="1">
    <citation type="submission" date="2021-09" db="EMBL/GenBank/DDBJ databases">
        <title>The genome of Mauremys mutica provides insights into the evolution of semi-aquatic lifestyle.</title>
        <authorList>
            <person name="Gong S."/>
            <person name="Gao Y."/>
        </authorList>
    </citation>
    <scope>NUCLEOTIDE SEQUENCE</scope>
    <source>
        <strain evidence="1">MM-2020</strain>
        <tissue evidence="1">Muscle</tissue>
    </source>
</reference>
<dbReference type="AlphaFoldDB" id="A0A9D3XUA3"/>
<evidence type="ECO:0000313" key="1">
    <source>
        <dbReference type="EMBL" id="KAH1187749.1"/>
    </source>
</evidence>
<sequence>MDFIFKPSRDPTPRLTCAGPRTHIASALPSRSSLVQPDLLREGLARRRDTAAMVALERQEGTGECVTALLHPQAGDSCGIWDGVASFLPSFRGPLKIQGEKEALGGTEDGERKAWRGRWEKETKGRVRSRANGWGGKCRRK</sequence>
<organism evidence="1 2">
    <name type="scientific">Mauremys mutica</name>
    <name type="common">yellowpond turtle</name>
    <dbReference type="NCBI Taxonomy" id="74926"/>
    <lineage>
        <taxon>Eukaryota</taxon>
        <taxon>Metazoa</taxon>
        <taxon>Chordata</taxon>
        <taxon>Craniata</taxon>
        <taxon>Vertebrata</taxon>
        <taxon>Euteleostomi</taxon>
        <taxon>Archelosauria</taxon>
        <taxon>Testudinata</taxon>
        <taxon>Testudines</taxon>
        <taxon>Cryptodira</taxon>
        <taxon>Durocryptodira</taxon>
        <taxon>Testudinoidea</taxon>
        <taxon>Geoemydidae</taxon>
        <taxon>Geoemydinae</taxon>
        <taxon>Mauremys</taxon>
    </lineage>
</organism>
<name>A0A9D3XUA3_9SAUR</name>
<accession>A0A9D3XUA3</accession>